<name>A0AAP0BLQ1_9ASPA</name>
<comment type="caution">
    <text evidence="1">The sequence shown here is derived from an EMBL/GenBank/DDBJ whole genome shotgun (WGS) entry which is preliminary data.</text>
</comment>
<accession>A0AAP0BLQ1</accession>
<dbReference type="EMBL" id="JBBWWQ010000007">
    <property type="protein sequence ID" value="KAK8942753.1"/>
    <property type="molecule type" value="Genomic_DNA"/>
</dbReference>
<organism evidence="1 2">
    <name type="scientific">Platanthera zijinensis</name>
    <dbReference type="NCBI Taxonomy" id="2320716"/>
    <lineage>
        <taxon>Eukaryota</taxon>
        <taxon>Viridiplantae</taxon>
        <taxon>Streptophyta</taxon>
        <taxon>Embryophyta</taxon>
        <taxon>Tracheophyta</taxon>
        <taxon>Spermatophyta</taxon>
        <taxon>Magnoliopsida</taxon>
        <taxon>Liliopsida</taxon>
        <taxon>Asparagales</taxon>
        <taxon>Orchidaceae</taxon>
        <taxon>Orchidoideae</taxon>
        <taxon>Orchideae</taxon>
        <taxon>Orchidinae</taxon>
        <taxon>Platanthera</taxon>
    </lineage>
</organism>
<evidence type="ECO:0000313" key="2">
    <source>
        <dbReference type="Proteomes" id="UP001418222"/>
    </source>
</evidence>
<dbReference type="AlphaFoldDB" id="A0AAP0BLQ1"/>
<evidence type="ECO:0000313" key="1">
    <source>
        <dbReference type="EMBL" id="KAK8942753.1"/>
    </source>
</evidence>
<reference evidence="1 2" key="1">
    <citation type="journal article" date="2022" name="Nat. Plants">
        <title>Genomes of leafy and leafless Platanthera orchids illuminate the evolution of mycoheterotrophy.</title>
        <authorList>
            <person name="Li M.H."/>
            <person name="Liu K.W."/>
            <person name="Li Z."/>
            <person name="Lu H.C."/>
            <person name="Ye Q.L."/>
            <person name="Zhang D."/>
            <person name="Wang J.Y."/>
            <person name="Li Y.F."/>
            <person name="Zhong Z.M."/>
            <person name="Liu X."/>
            <person name="Yu X."/>
            <person name="Liu D.K."/>
            <person name="Tu X.D."/>
            <person name="Liu B."/>
            <person name="Hao Y."/>
            <person name="Liao X.Y."/>
            <person name="Jiang Y.T."/>
            <person name="Sun W.H."/>
            <person name="Chen J."/>
            <person name="Chen Y.Q."/>
            <person name="Ai Y."/>
            <person name="Zhai J.W."/>
            <person name="Wu S.S."/>
            <person name="Zhou Z."/>
            <person name="Hsiao Y.Y."/>
            <person name="Wu W.L."/>
            <person name="Chen Y.Y."/>
            <person name="Lin Y.F."/>
            <person name="Hsu J.L."/>
            <person name="Li C.Y."/>
            <person name="Wang Z.W."/>
            <person name="Zhao X."/>
            <person name="Zhong W.Y."/>
            <person name="Ma X.K."/>
            <person name="Ma L."/>
            <person name="Huang J."/>
            <person name="Chen G.Z."/>
            <person name="Huang M.Z."/>
            <person name="Huang L."/>
            <person name="Peng D.H."/>
            <person name="Luo Y.B."/>
            <person name="Zou S.Q."/>
            <person name="Chen S.P."/>
            <person name="Lan S."/>
            <person name="Tsai W.C."/>
            <person name="Van de Peer Y."/>
            <person name="Liu Z.J."/>
        </authorList>
    </citation>
    <scope>NUCLEOTIDE SEQUENCE [LARGE SCALE GENOMIC DNA]</scope>
    <source>
        <strain evidence="1">Lor287</strain>
    </source>
</reference>
<dbReference type="Proteomes" id="UP001418222">
    <property type="component" value="Unassembled WGS sequence"/>
</dbReference>
<gene>
    <name evidence="1" type="ORF">KSP39_PZI009202</name>
</gene>
<keyword evidence="2" id="KW-1185">Reference proteome</keyword>
<proteinExistence type="predicted"/>
<sequence>MMAFLLPQAVPLLKKTYVRRRSRIRLLKAIDPCCTLNSVNTPEPNAVNDHLNSIINQGKLLSGTLPQLPENTILKSIDASKSSSQAAGFTEFNLYLANEPFSGDRSSKDPMTVIPDSFENDMFPMMPL</sequence>
<protein>
    <submittedName>
        <fullName evidence="1">Uncharacterized protein</fullName>
    </submittedName>
</protein>